<evidence type="ECO:0000313" key="1">
    <source>
        <dbReference type="EMBL" id="KAJ9101662.1"/>
    </source>
</evidence>
<accession>A0ACC2VQQ2</accession>
<keyword evidence="2" id="KW-1185">Reference proteome</keyword>
<organism evidence="1 2">
    <name type="scientific">Naganishia adeliensis</name>
    <dbReference type="NCBI Taxonomy" id="92952"/>
    <lineage>
        <taxon>Eukaryota</taxon>
        <taxon>Fungi</taxon>
        <taxon>Dikarya</taxon>
        <taxon>Basidiomycota</taxon>
        <taxon>Agaricomycotina</taxon>
        <taxon>Tremellomycetes</taxon>
        <taxon>Filobasidiales</taxon>
        <taxon>Filobasidiaceae</taxon>
        <taxon>Naganishia</taxon>
    </lineage>
</organism>
<dbReference type="Proteomes" id="UP001230649">
    <property type="component" value="Unassembled WGS sequence"/>
</dbReference>
<evidence type="ECO:0000313" key="2">
    <source>
        <dbReference type="Proteomes" id="UP001230649"/>
    </source>
</evidence>
<protein>
    <submittedName>
        <fullName evidence="1">Uncharacterized protein</fullName>
    </submittedName>
</protein>
<name>A0ACC2VQQ2_9TREE</name>
<gene>
    <name evidence="1" type="ORF">QFC20_005195</name>
</gene>
<reference evidence="1" key="1">
    <citation type="submission" date="2023-04" db="EMBL/GenBank/DDBJ databases">
        <title>Draft Genome sequencing of Naganishia species isolated from polar environments using Oxford Nanopore Technology.</title>
        <authorList>
            <person name="Leo P."/>
            <person name="Venkateswaran K."/>
        </authorList>
    </citation>
    <scope>NUCLEOTIDE SEQUENCE</scope>
    <source>
        <strain evidence="1">MNA-CCFEE 5262</strain>
    </source>
</reference>
<sequence>MSDDDSVQQRKRPYPGPEKTRDSLLSKLAIKPWLESAPKGVVFTNARVVDPANSTLLDGLQTIVIRDGKIHAVESVQSKAISADNRVATLPQVDLDGAYICPGLIDCHVHVTAVPGVKTMSEAVRTPEEVIHYRSSYVLRGGATKPLALAISEGLILGPRLIQCGKAISQTGGHGDFSPGISGGSGTGCCGGHSASLARVADGAPQVLKATREELKAGADSFTVIKIMVGGGVASETDAIETVQYSAEEIQAITSTCKQMGNRHTTAHAYTVEAIRHAIDNGVKGIEHGNLLDVETAK</sequence>
<proteinExistence type="predicted"/>
<comment type="caution">
    <text evidence="1">The sequence shown here is derived from an EMBL/GenBank/DDBJ whole genome shotgun (WGS) entry which is preliminary data.</text>
</comment>
<dbReference type="EMBL" id="JASBWS010000068">
    <property type="protein sequence ID" value="KAJ9101662.1"/>
    <property type="molecule type" value="Genomic_DNA"/>
</dbReference>